<evidence type="ECO:0000313" key="2">
    <source>
        <dbReference type="Proteomes" id="UP001220256"/>
    </source>
</evidence>
<dbReference type="EMBL" id="JAPVEB010000006">
    <property type="protein sequence ID" value="KAJ5261733.1"/>
    <property type="molecule type" value="Genomic_DNA"/>
</dbReference>
<comment type="caution">
    <text evidence="1">The sequence shown here is derived from an EMBL/GenBank/DDBJ whole genome shotgun (WGS) entry which is preliminary data.</text>
</comment>
<gene>
    <name evidence="1" type="ORF">N7505_008600</name>
</gene>
<dbReference type="Proteomes" id="UP001220256">
    <property type="component" value="Unassembled WGS sequence"/>
</dbReference>
<protein>
    <submittedName>
        <fullName evidence="1">Uncharacterized protein</fullName>
    </submittedName>
</protein>
<proteinExistence type="predicted"/>
<reference evidence="1 2" key="1">
    <citation type="journal article" date="2023" name="IMA Fungus">
        <title>Comparative genomic study of the Penicillium genus elucidates a diverse pangenome and 15 lateral gene transfer events.</title>
        <authorList>
            <person name="Petersen C."/>
            <person name="Sorensen T."/>
            <person name="Nielsen M.R."/>
            <person name="Sondergaard T.E."/>
            <person name="Sorensen J.L."/>
            <person name="Fitzpatrick D.A."/>
            <person name="Frisvad J.C."/>
            <person name="Nielsen K.L."/>
        </authorList>
    </citation>
    <scope>NUCLEOTIDE SEQUENCE [LARGE SCALE GENOMIC DNA]</scope>
    <source>
        <strain evidence="1 2">IBT 3361</strain>
    </source>
</reference>
<keyword evidence="2" id="KW-1185">Reference proteome</keyword>
<evidence type="ECO:0000313" key="1">
    <source>
        <dbReference type="EMBL" id="KAJ5261733.1"/>
    </source>
</evidence>
<name>A0ABQ8WAU9_PENCH</name>
<sequence length="104" mass="11592">MSGILVYELSLPTTHRTQSSSLPMRGSVLLRHVTTGTSHTLIARSAREILLAFSPDSQIIALYVGREVELWVVATGKHMQSLEVNYEVRAMRFYRMAKALALGC</sequence>
<organism evidence="1 2">
    <name type="scientific">Penicillium chrysogenum</name>
    <name type="common">Penicillium notatum</name>
    <dbReference type="NCBI Taxonomy" id="5076"/>
    <lineage>
        <taxon>Eukaryota</taxon>
        <taxon>Fungi</taxon>
        <taxon>Dikarya</taxon>
        <taxon>Ascomycota</taxon>
        <taxon>Pezizomycotina</taxon>
        <taxon>Eurotiomycetes</taxon>
        <taxon>Eurotiomycetidae</taxon>
        <taxon>Eurotiales</taxon>
        <taxon>Aspergillaceae</taxon>
        <taxon>Penicillium</taxon>
        <taxon>Penicillium chrysogenum species complex</taxon>
    </lineage>
</organism>
<accession>A0ABQ8WAU9</accession>